<reference evidence="2" key="1">
    <citation type="submission" date="2020-02" db="EMBL/GenBank/DDBJ databases">
        <authorList>
            <person name="Meier V. D."/>
        </authorList>
    </citation>
    <scope>NUCLEOTIDE SEQUENCE</scope>
    <source>
        <strain evidence="2">AVDCRST_MAG08</strain>
    </source>
</reference>
<dbReference type="AlphaFoldDB" id="A0A6J4IJ32"/>
<proteinExistence type="predicted"/>
<sequence length="47" mass="4576">MAASSGRLGFPGLSPGAGGGAREGGGEGIPWRPCWTDHGRTDPAPAG</sequence>
<evidence type="ECO:0000313" key="2">
    <source>
        <dbReference type="EMBL" id="CAA9251459.1"/>
    </source>
</evidence>
<gene>
    <name evidence="2" type="ORF">AVDCRST_MAG08-2108</name>
</gene>
<dbReference type="EMBL" id="CADCTG010000171">
    <property type="protein sequence ID" value="CAA9251459.1"/>
    <property type="molecule type" value="Genomic_DNA"/>
</dbReference>
<protein>
    <submittedName>
        <fullName evidence="2">Uncharacterized protein</fullName>
    </submittedName>
</protein>
<evidence type="ECO:0000256" key="1">
    <source>
        <dbReference type="SAM" id="MobiDB-lite"/>
    </source>
</evidence>
<organism evidence="2">
    <name type="scientific">uncultured Acetobacteraceae bacterium</name>
    <dbReference type="NCBI Taxonomy" id="169975"/>
    <lineage>
        <taxon>Bacteria</taxon>
        <taxon>Pseudomonadati</taxon>
        <taxon>Pseudomonadota</taxon>
        <taxon>Alphaproteobacteria</taxon>
        <taxon>Acetobacterales</taxon>
        <taxon>Acetobacteraceae</taxon>
        <taxon>environmental samples</taxon>
    </lineage>
</organism>
<name>A0A6J4IJ32_9PROT</name>
<accession>A0A6J4IJ32</accession>
<feature type="compositionally biased region" description="Gly residues" evidence="1">
    <location>
        <begin position="15"/>
        <end position="28"/>
    </location>
</feature>
<feature type="region of interest" description="Disordered" evidence="1">
    <location>
        <begin position="1"/>
        <end position="47"/>
    </location>
</feature>